<protein>
    <submittedName>
        <fullName evidence="1">Uncharacterized protein</fullName>
    </submittedName>
</protein>
<evidence type="ECO:0000313" key="1">
    <source>
        <dbReference type="EMBL" id="SAK48291.1"/>
    </source>
</evidence>
<accession>A0A157ZS03</accession>
<reference evidence="2" key="1">
    <citation type="submission" date="2016-01" db="EMBL/GenBank/DDBJ databases">
        <authorList>
            <person name="Peeters Charlotte."/>
        </authorList>
    </citation>
    <scope>NUCLEOTIDE SEQUENCE [LARGE SCALE GENOMIC DNA]</scope>
</reference>
<dbReference type="RefSeq" id="WP_061159158.1">
    <property type="nucleotide sequence ID" value="NZ_FCOI02000003.1"/>
</dbReference>
<gene>
    <name evidence="1" type="ORF">AWB76_01178</name>
</gene>
<dbReference type="AlphaFoldDB" id="A0A157ZS03"/>
<sequence length="140" mass="15032">MMREVTGAFHGSRKLDEALEDLRAEGIAADRVRVATMSGFADFHTAQTQSNNAQTQWIAAEYAGHGEHLGVVDTHDYPFGLDISSDDILPSFGADGGDADLACGITRVIVSIRDEAEMRAVCDIFSRLGTDDIDIESAVA</sequence>
<evidence type="ECO:0000313" key="2">
    <source>
        <dbReference type="Proteomes" id="UP000054624"/>
    </source>
</evidence>
<organism evidence="1 2">
    <name type="scientific">Caballeronia temeraria</name>
    <dbReference type="NCBI Taxonomy" id="1777137"/>
    <lineage>
        <taxon>Bacteria</taxon>
        <taxon>Pseudomonadati</taxon>
        <taxon>Pseudomonadota</taxon>
        <taxon>Betaproteobacteria</taxon>
        <taxon>Burkholderiales</taxon>
        <taxon>Burkholderiaceae</taxon>
        <taxon>Caballeronia</taxon>
    </lineage>
</organism>
<dbReference type="OrthoDB" id="9004504at2"/>
<proteinExistence type="predicted"/>
<keyword evidence="2" id="KW-1185">Reference proteome</keyword>
<dbReference type="Proteomes" id="UP000054624">
    <property type="component" value="Unassembled WGS sequence"/>
</dbReference>
<name>A0A157ZS03_9BURK</name>
<dbReference type="EMBL" id="FCOI02000003">
    <property type="protein sequence ID" value="SAK48291.1"/>
    <property type="molecule type" value="Genomic_DNA"/>
</dbReference>